<dbReference type="InterPro" id="IPR013766">
    <property type="entry name" value="Thioredoxin_domain"/>
</dbReference>
<feature type="domain" description="Thioredoxin" evidence="8">
    <location>
        <begin position="38"/>
        <end position="228"/>
    </location>
</feature>
<dbReference type="Proteomes" id="UP001589865">
    <property type="component" value="Unassembled WGS sequence"/>
</dbReference>
<evidence type="ECO:0000256" key="4">
    <source>
        <dbReference type="ARBA" id="ARBA00023002"/>
    </source>
</evidence>
<evidence type="ECO:0000256" key="2">
    <source>
        <dbReference type="ARBA" id="ARBA00005791"/>
    </source>
</evidence>
<evidence type="ECO:0000256" key="7">
    <source>
        <dbReference type="SAM" id="MobiDB-lite"/>
    </source>
</evidence>
<gene>
    <name evidence="9" type="ORF">ACFFGY_15855</name>
</gene>
<evidence type="ECO:0000259" key="8">
    <source>
        <dbReference type="PROSITE" id="PS51352"/>
    </source>
</evidence>
<evidence type="ECO:0000256" key="6">
    <source>
        <dbReference type="ARBA" id="ARBA00023284"/>
    </source>
</evidence>
<dbReference type="Gene3D" id="3.40.30.10">
    <property type="entry name" value="Glutaredoxin"/>
    <property type="match status" value="1"/>
</dbReference>
<evidence type="ECO:0000256" key="5">
    <source>
        <dbReference type="ARBA" id="ARBA00023157"/>
    </source>
</evidence>
<dbReference type="PROSITE" id="PS51352">
    <property type="entry name" value="THIOREDOXIN_2"/>
    <property type="match status" value="1"/>
</dbReference>
<evidence type="ECO:0000313" key="9">
    <source>
        <dbReference type="EMBL" id="MFC0409727.1"/>
    </source>
</evidence>
<sequence length="229" mass="24381">MTISRRDLIVATAALGATLGAPALLGLRPAAAQGATPAGPAPATPPAAAPAANDPRLAERSAGKADAPVTVLEYFSLTCPHCARFHNEVWPEVKKNLVDTGKVRMVWREFPLDQLALAASCAARALPVDRYEGFVSALFQTQDRWAFARGVDNLGEIAKIAALAGLSRADFDAAQNDVALRRAILEMRQGGETEFKVNSTPTFIFGNKAVPGEIPYERFAELVKQATPS</sequence>
<keyword evidence="6" id="KW-0676">Redox-active center</keyword>
<accession>A0ABV6JWL5</accession>
<keyword evidence="10" id="KW-1185">Reference proteome</keyword>
<evidence type="ECO:0000313" key="10">
    <source>
        <dbReference type="Proteomes" id="UP001589865"/>
    </source>
</evidence>
<reference evidence="9 10" key="1">
    <citation type="submission" date="2024-09" db="EMBL/GenBank/DDBJ databases">
        <authorList>
            <person name="Sun Q."/>
            <person name="Mori K."/>
        </authorList>
    </citation>
    <scope>NUCLEOTIDE SEQUENCE [LARGE SCALE GENOMIC DNA]</scope>
    <source>
        <strain evidence="9 10">TBRC 5777</strain>
    </source>
</reference>
<comment type="similarity">
    <text evidence="2">Belongs to the thioredoxin family. DsbA subfamily.</text>
</comment>
<feature type="compositionally biased region" description="Pro residues" evidence="7">
    <location>
        <begin position="39"/>
        <end position="48"/>
    </location>
</feature>
<evidence type="ECO:0000256" key="1">
    <source>
        <dbReference type="ARBA" id="ARBA00003565"/>
    </source>
</evidence>
<dbReference type="RefSeq" id="WP_377045472.1">
    <property type="nucleotide sequence ID" value="NZ_JBHLUN010000010.1"/>
</dbReference>
<protein>
    <submittedName>
        <fullName evidence="9">DsbA family protein</fullName>
    </submittedName>
</protein>
<dbReference type="Pfam" id="PF13462">
    <property type="entry name" value="Thioredoxin_4"/>
    <property type="match status" value="1"/>
</dbReference>
<dbReference type="PANTHER" id="PTHR13887:SF14">
    <property type="entry name" value="DISULFIDE BOND FORMATION PROTEIN D"/>
    <property type="match status" value="1"/>
</dbReference>
<dbReference type="InterPro" id="IPR036249">
    <property type="entry name" value="Thioredoxin-like_sf"/>
</dbReference>
<evidence type="ECO:0000256" key="3">
    <source>
        <dbReference type="ARBA" id="ARBA00022729"/>
    </source>
</evidence>
<keyword evidence="5" id="KW-1015">Disulfide bond</keyword>
<dbReference type="PROSITE" id="PS51318">
    <property type="entry name" value="TAT"/>
    <property type="match status" value="1"/>
</dbReference>
<dbReference type="InterPro" id="IPR017937">
    <property type="entry name" value="Thioredoxin_CS"/>
</dbReference>
<name>A0ABV6JWL5_9PROT</name>
<dbReference type="EMBL" id="JBHLUN010000010">
    <property type="protein sequence ID" value="MFC0409727.1"/>
    <property type="molecule type" value="Genomic_DNA"/>
</dbReference>
<dbReference type="PANTHER" id="PTHR13887">
    <property type="entry name" value="GLUTATHIONE S-TRANSFERASE KAPPA"/>
    <property type="match status" value="1"/>
</dbReference>
<comment type="function">
    <text evidence="1">May be required for disulfide bond formation in some proteins.</text>
</comment>
<feature type="region of interest" description="Disordered" evidence="7">
    <location>
        <begin position="32"/>
        <end position="60"/>
    </location>
</feature>
<dbReference type="InterPro" id="IPR006311">
    <property type="entry name" value="TAT_signal"/>
</dbReference>
<keyword evidence="4" id="KW-0560">Oxidoreductase</keyword>
<keyword evidence="3" id="KW-0732">Signal</keyword>
<comment type="caution">
    <text evidence="9">The sequence shown here is derived from an EMBL/GenBank/DDBJ whole genome shotgun (WGS) entry which is preliminary data.</text>
</comment>
<dbReference type="SUPFAM" id="SSF52833">
    <property type="entry name" value="Thioredoxin-like"/>
    <property type="match status" value="1"/>
</dbReference>
<dbReference type="InterPro" id="IPR012336">
    <property type="entry name" value="Thioredoxin-like_fold"/>
</dbReference>
<dbReference type="PROSITE" id="PS00194">
    <property type="entry name" value="THIOREDOXIN_1"/>
    <property type="match status" value="1"/>
</dbReference>
<organism evidence="9 10">
    <name type="scientific">Roseomonas elaeocarpi</name>
    <dbReference type="NCBI Taxonomy" id="907779"/>
    <lineage>
        <taxon>Bacteria</taxon>
        <taxon>Pseudomonadati</taxon>
        <taxon>Pseudomonadota</taxon>
        <taxon>Alphaproteobacteria</taxon>
        <taxon>Acetobacterales</taxon>
        <taxon>Roseomonadaceae</taxon>
        <taxon>Roseomonas</taxon>
    </lineage>
</organism>
<proteinExistence type="inferred from homology"/>